<dbReference type="HAMAP" id="MF_00651">
    <property type="entry name" value="Nuclease_YqgF"/>
    <property type="match status" value="1"/>
</dbReference>
<sequence length="141" mass="15551">MSGVRSYLCFDFGLKNIGVALGNTLTNEARPLLILAAVNGKPRWEQVEALIKEWQPSAIIVGNPIDENGDATELSERASKFARQLHGRLGLSTILHDERFSSKEAKLRAKESGHNGDFLKKPIDDLAAAIILESWLNLARD</sequence>
<dbReference type="Gene3D" id="3.30.420.140">
    <property type="entry name" value="YqgF/RNase H-like domain"/>
    <property type="match status" value="1"/>
</dbReference>
<evidence type="ECO:0000256" key="4">
    <source>
        <dbReference type="ARBA" id="ARBA00022801"/>
    </source>
</evidence>
<keyword evidence="4 5" id="KW-0378">Hydrolase</keyword>
<dbReference type="EC" id="3.1.-.-" evidence="5"/>
<dbReference type="CDD" id="cd16964">
    <property type="entry name" value="YqgF"/>
    <property type="match status" value="1"/>
</dbReference>
<proteinExistence type="inferred from homology"/>
<dbReference type="InterPro" id="IPR005227">
    <property type="entry name" value="YqgF"/>
</dbReference>
<comment type="similarity">
    <text evidence="5">Belongs to the YqgF HJR family.</text>
</comment>
<keyword evidence="8" id="KW-1185">Reference proteome</keyword>
<comment type="subcellular location">
    <subcellularLocation>
        <location evidence="5">Cytoplasm</location>
    </subcellularLocation>
</comment>
<dbReference type="Pfam" id="PF03652">
    <property type="entry name" value="RuvX"/>
    <property type="match status" value="1"/>
</dbReference>
<keyword evidence="1 5" id="KW-0963">Cytoplasm</keyword>
<keyword evidence="2 5" id="KW-0690">Ribosome biogenesis</keyword>
<dbReference type="PANTHER" id="PTHR33317:SF4">
    <property type="entry name" value="POLYNUCLEOTIDYL TRANSFERASE, RIBONUCLEASE H-LIKE SUPERFAMILY PROTEIN"/>
    <property type="match status" value="1"/>
</dbReference>
<dbReference type="EMBL" id="CP036501">
    <property type="protein sequence ID" value="UZP73646.1"/>
    <property type="molecule type" value="Genomic_DNA"/>
</dbReference>
<keyword evidence="3 5" id="KW-0540">Nuclease</keyword>
<dbReference type="InterPro" id="IPR006641">
    <property type="entry name" value="YqgF/RNaseH-like_dom"/>
</dbReference>
<comment type="function">
    <text evidence="5">Could be a nuclease involved in processing of the 5'-end of pre-16S rRNA.</text>
</comment>
<evidence type="ECO:0000259" key="6">
    <source>
        <dbReference type="SMART" id="SM00732"/>
    </source>
</evidence>
<evidence type="ECO:0000256" key="2">
    <source>
        <dbReference type="ARBA" id="ARBA00022517"/>
    </source>
</evidence>
<dbReference type="SUPFAM" id="SSF53098">
    <property type="entry name" value="Ribonuclease H-like"/>
    <property type="match status" value="1"/>
</dbReference>
<accession>A0ABY6Q4Q6</accession>
<feature type="domain" description="YqgF/RNase H-like" evidence="6">
    <location>
        <begin position="5"/>
        <end position="105"/>
    </location>
</feature>
<dbReference type="NCBIfam" id="TIGR00250">
    <property type="entry name" value="RNAse_H_YqgF"/>
    <property type="match status" value="1"/>
</dbReference>
<dbReference type="InterPro" id="IPR037027">
    <property type="entry name" value="YqgF/RNaseH-like_dom_sf"/>
</dbReference>
<gene>
    <name evidence="7" type="primary">ruvX</name>
    <name evidence="7" type="ORF">E0F26_02360</name>
</gene>
<name>A0ABY6Q4Q6_9GAMM</name>
<evidence type="ECO:0000256" key="3">
    <source>
        <dbReference type="ARBA" id="ARBA00022722"/>
    </source>
</evidence>
<dbReference type="PANTHER" id="PTHR33317">
    <property type="entry name" value="POLYNUCLEOTIDYL TRANSFERASE, RIBONUCLEASE H-LIKE SUPERFAMILY PROTEIN"/>
    <property type="match status" value="1"/>
</dbReference>
<evidence type="ECO:0000256" key="1">
    <source>
        <dbReference type="ARBA" id="ARBA00022490"/>
    </source>
</evidence>
<reference evidence="7 8" key="1">
    <citation type="submission" date="2019-02" db="EMBL/GenBank/DDBJ databases">
        <title>Halieaceae_genomes.</title>
        <authorList>
            <person name="Li S.-H."/>
        </authorList>
    </citation>
    <scope>NUCLEOTIDE SEQUENCE [LARGE SCALE GENOMIC DNA]</scope>
    <source>
        <strain evidence="7 8">JH123</strain>
    </source>
</reference>
<evidence type="ECO:0000313" key="8">
    <source>
        <dbReference type="Proteomes" id="UP001317963"/>
    </source>
</evidence>
<evidence type="ECO:0000256" key="5">
    <source>
        <dbReference type="HAMAP-Rule" id="MF_00651"/>
    </source>
</evidence>
<organism evidence="7 8">
    <name type="scientific">Candidatus Paraluminiphilus aquimaris</name>
    <dbReference type="NCBI Taxonomy" id="2518994"/>
    <lineage>
        <taxon>Bacteria</taxon>
        <taxon>Pseudomonadati</taxon>
        <taxon>Pseudomonadota</taxon>
        <taxon>Gammaproteobacteria</taxon>
        <taxon>Cellvibrionales</taxon>
        <taxon>Halieaceae</taxon>
        <taxon>Candidatus Paraluminiphilus</taxon>
    </lineage>
</organism>
<dbReference type="Proteomes" id="UP001317963">
    <property type="component" value="Chromosome"/>
</dbReference>
<protein>
    <recommendedName>
        <fullName evidence="5">Putative pre-16S rRNA nuclease</fullName>
        <ecNumber evidence="5">3.1.-.-</ecNumber>
    </recommendedName>
</protein>
<dbReference type="RefSeq" id="WP_279242442.1">
    <property type="nucleotide sequence ID" value="NZ_CP036501.1"/>
</dbReference>
<evidence type="ECO:0000313" key="7">
    <source>
        <dbReference type="EMBL" id="UZP73646.1"/>
    </source>
</evidence>
<dbReference type="InterPro" id="IPR012337">
    <property type="entry name" value="RNaseH-like_sf"/>
</dbReference>
<dbReference type="SMART" id="SM00732">
    <property type="entry name" value="YqgFc"/>
    <property type="match status" value="1"/>
</dbReference>